<organism evidence="3 4">
    <name type="scientific">Agrococcus citreus</name>
    <dbReference type="NCBI Taxonomy" id="84643"/>
    <lineage>
        <taxon>Bacteria</taxon>
        <taxon>Bacillati</taxon>
        <taxon>Actinomycetota</taxon>
        <taxon>Actinomycetes</taxon>
        <taxon>Micrococcales</taxon>
        <taxon>Microbacteriaceae</taxon>
        <taxon>Agrococcus</taxon>
    </lineage>
</organism>
<comment type="caution">
    <text evidence="3">The sequence shown here is derived from an EMBL/GenBank/DDBJ whole genome shotgun (WGS) entry which is preliminary data.</text>
</comment>
<keyword evidence="1" id="KW-1133">Transmembrane helix</keyword>
<feature type="transmembrane region" description="Helical" evidence="1">
    <location>
        <begin position="85"/>
        <end position="104"/>
    </location>
</feature>
<feature type="transmembrane region" description="Helical" evidence="1">
    <location>
        <begin position="47"/>
        <end position="65"/>
    </location>
</feature>
<dbReference type="Gene3D" id="3.60.10.10">
    <property type="entry name" value="Endonuclease/exonuclease/phosphatase"/>
    <property type="match status" value="1"/>
</dbReference>
<evidence type="ECO:0000256" key="1">
    <source>
        <dbReference type="SAM" id="Phobius"/>
    </source>
</evidence>
<name>A0ABN1YMN6_9MICO</name>
<sequence length="378" mass="39299">MGALRIQSAGSCSIPPAYSGVRATASTGRVPQSVHGPVSYAPDVLPILGWLLAIVIAACLAVAAWPQALGLEQAPIVAQVVSMRIGVVGIALVLALVFLCFVGWRRVRPFVLGVVALLLVFSLVSGGVHVSRGVDASQSIDGDGADLVVLTWNTLGDEPGAEEVARVIDETGADVVMLPETTLPLGVRVAELLRERGNPFWVHTTGYSPAYGALNTTLLISAALGEYTTDPSVGGTRTLPTVVARPDDGDGPVLVSTHPVAPVPQQMRNWRADLEFVAGLCDGSASVVMAGDFNSTLDHWASLGVDGGDLGTCRDAASQVGAGAVGSWPTWAPPWLGAQIDHVVATPDWEPIAARVLTGLDDVGTDHRPVLVQLRQTG</sequence>
<feature type="transmembrane region" description="Helical" evidence="1">
    <location>
        <begin position="110"/>
        <end position="130"/>
    </location>
</feature>
<dbReference type="SUPFAM" id="SSF56219">
    <property type="entry name" value="DNase I-like"/>
    <property type="match status" value="1"/>
</dbReference>
<dbReference type="InterPro" id="IPR036691">
    <property type="entry name" value="Endo/exonu/phosph_ase_sf"/>
</dbReference>
<feature type="domain" description="Endonuclease/exonuclease/phosphatase" evidence="2">
    <location>
        <begin position="150"/>
        <end position="367"/>
    </location>
</feature>
<dbReference type="InterPro" id="IPR005135">
    <property type="entry name" value="Endo/exonuclease/phosphatase"/>
</dbReference>
<accession>A0ABN1YMN6</accession>
<evidence type="ECO:0000313" key="4">
    <source>
        <dbReference type="Proteomes" id="UP001501266"/>
    </source>
</evidence>
<dbReference type="Pfam" id="PF03372">
    <property type="entry name" value="Exo_endo_phos"/>
    <property type="match status" value="1"/>
</dbReference>
<reference evidence="3 4" key="1">
    <citation type="journal article" date="2019" name="Int. J. Syst. Evol. Microbiol.">
        <title>The Global Catalogue of Microorganisms (GCM) 10K type strain sequencing project: providing services to taxonomists for standard genome sequencing and annotation.</title>
        <authorList>
            <consortium name="The Broad Institute Genomics Platform"/>
            <consortium name="The Broad Institute Genome Sequencing Center for Infectious Disease"/>
            <person name="Wu L."/>
            <person name="Ma J."/>
        </authorList>
    </citation>
    <scope>NUCLEOTIDE SEQUENCE [LARGE SCALE GENOMIC DNA]</scope>
    <source>
        <strain evidence="3 4">JCM 12398</strain>
    </source>
</reference>
<dbReference type="EMBL" id="BAAAKK010000001">
    <property type="protein sequence ID" value="GAA1417057.1"/>
    <property type="molecule type" value="Genomic_DNA"/>
</dbReference>
<keyword evidence="1" id="KW-0472">Membrane</keyword>
<evidence type="ECO:0000313" key="3">
    <source>
        <dbReference type="EMBL" id="GAA1417057.1"/>
    </source>
</evidence>
<proteinExistence type="predicted"/>
<keyword evidence="1" id="KW-0812">Transmembrane</keyword>
<protein>
    <recommendedName>
        <fullName evidence="2">Endonuclease/exonuclease/phosphatase domain-containing protein</fullName>
    </recommendedName>
</protein>
<gene>
    <name evidence="3" type="ORF">GCM10009640_00520</name>
</gene>
<evidence type="ECO:0000259" key="2">
    <source>
        <dbReference type="Pfam" id="PF03372"/>
    </source>
</evidence>
<dbReference type="Proteomes" id="UP001501266">
    <property type="component" value="Unassembled WGS sequence"/>
</dbReference>
<keyword evidence="4" id="KW-1185">Reference proteome</keyword>